<evidence type="ECO:0000256" key="8">
    <source>
        <dbReference type="ARBA" id="ARBA00022857"/>
    </source>
</evidence>
<dbReference type="SUPFAM" id="SSF51735">
    <property type="entry name" value="NAD(P)-binding Rossmann-fold domains"/>
    <property type="match status" value="1"/>
</dbReference>
<proteinExistence type="inferred from homology"/>
<evidence type="ECO:0000256" key="10">
    <source>
        <dbReference type="ARBA" id="ARBA00023167"/>
    </source>
</evidence>
<evidence type="ECO:0000259" key="11">
    <source>
        <dbReference type="PROSITE" id="PS51671"/>
    </source>
</evidence>
<dbReference type="PANTHER" id="PTHR43331">
    <property type="entry name" value="HOMOSERINE DEHYDROGENASE"/>
    <property type="match status" value="1"/>
</dbReference>
<dbReference type="PIRSF" id="PIRSF000098">
    <property type="entry name" value="Homoser_dehydrog"/>
    <property type="match status" value="1"/>
</dbReference>
<evidence type="ECO:0000256" key="3">
    <source>
        <dbReference type="ARBA" id="ARBA00006753"/>
    </source>
</evidence>
<accession>A0A382A389</accession>
<dbReference type="Gene3D" id="3.30.360.10">
    <property type="entry name" value="Dihydrodipicolinate Reductase, domain 2"/>
    <property type="match status" value="1"/>
</dbReference>
<evidence type="ECO:0000256" key="4">
    <source>
        <dbReference type="ARBA" id="ARBA00013213"/>
    </source>
</evidence>
<dbReference type="EMBL" id="UINC01023728">
    <property type="protein sequence ID" value="SVA95970.1"/>
    <property type="molecule type" value="Genomic_DNA"/>
</dbReference>
<dbReference type="UniPathway" id="UPA00051">
    <property type="reaction ID" value="UER00465"/>
</dbReference>
<dbReference type="FunFam" id="3.30.360.10:FF:000005">
    <property type="entry name" value="Homoserine dehydrogenase"/>
    <property type="match status" value="1"/>
</dbReference>
<dbReference type="InterPro" id="IPR016204">
    <property type="entry name" value="HDH"/>
</dbReference>
<dbReference type="AlphaFoldDB" id="A0A382A389"/>
<evidence type="ECO:0000256" key="9">
    <source>
        <dbReference type="ARBA" id="ARBA00023002"/>
    </source>
</evidence>
<dbReference type="SUPFAM" id="SSF55021">
    <property type="entry name" value="ACT-like"/>
    <property type="match status" value="1"/>
</dbReference>
<reference evidence="12" key="1">
    <citation type="submission" date="2018-05" db="EMBL/GenBank/DDBJ databases">
        <authorList>
            <person name="Lanie J.A."/>
            <person name="Ng W.-L."/>
            <person name="Kazmierczak K.M."/>
            <person name="Andrzejewski T.M."/>
            <person name="Davidsen T.M."/>
            <person name="Wayne K.J."/>
            <person name="Tettelin H."/>
            <person name="Glass J.I."/>
            <person name="Rusch D."/>
            <person name="Podicherti R."/>
            <person name="Tsui H.-C.T."/>
            <person name="Winkler M.E."/>
        </authorList>
    </citation>
    <scope>NUCLEOTIDE SEQUENCE</scope>
</reference>
<dbReference type="InterPro" id="IPR005106">
    <property type="entry name" value="Asp/hSer_DH_NAD-bd"/>
</dbReference>
<dbReference type="InterPro" id="IPR036291">
    <property type="entry name" value="NAD(P)-bd_dom_sf"/>
</dbReference>
<comment type="similarity">
    <text evidence="3">Belongs to the homoserine dehydrogenase family.</text>
</comment>
<comment type="pathway">
    <text evidence="1">Amino-acid biosynthesis; L-threonine biosynthesis; L-threonine from L-aspartate: step 3/5.</text>
</comment>
<keyword evidence="7" id="KW-0791">Threonine biosynthesis</keyword>
<evidence type="ECO:0000256" key="5">
    <source>
        <dbReference type="ARBA" id="ARBA00013376"/>
    </source>
</evidence>
<organism evidence="12">
    <name type="scientific">marine metagenome</name>
    <dbReference type="NCBI Taxonomy" id="408172"/>
    <lineage>
        <taxon>unclassified sequences</taxon>
        <taxon>metagenomes</taxon>
        <taxon>ecological metagenomes</taxon>
    </lineage>
</organism>
<evidence type="ECO:0000256" key="6">
    <source>
        <dbReference type="ARBA" id="ARBA00022605"/>
    </source>
</evidence>
<dbReference type="InterPro" id="IPR001342">
    <property type="entry name" value="HDH_cat"/>
</dbReference>
<dbReference type="Pfam" id="PF00742">
    <property type="entry name" value="Homoserine_dh"/>
    <property type="match status" value="1"/>
</dbReference>
<dbReference type="Pfam" id="PF03447">
    <property type="entry name" value="NAD_binding_3"/>
    <property type="match status" value="1"/>
</dbReference>
<keyword evidence="8" id="KW-0521">NADP</keyword>
<gene>
    <name evidence="12" type="ORF">METZ01_LOCUS148824</name>
</gene>
<dbReference type="InterPro" id="IPR045865">
    <property type="entry name" value="ACT-like_dom_sf"/>
</dbReference>
<dbReference type="InterPro" id="IPR019811">
    <property type="entry name" value="HDH_CS"/>
</dbReference>
<keyword evidence="6" id="KW-0028">Amino-acid biosynthesis</keyword>
<protein>
    <recommendedName>
        <fullName evidence="5">Homoserine dehydrogenase</fullName>
        <ecNumber evidence="4">1.1.1.3</ecNumber>
    </recommendedName>
</protein>
<evidence type="ECO:0000256" key="1">
    <source>
        <dbReference type="ARBA" id="ARBA00005056"/>
    </source>
</evidence>
<feature type="domain" description="ACT" evidence="11">
    <location>
        <begin position="352"/>
        <end position="430"/>
    </location>
</feature>
<evidence type="ECO:0000313" key="12">
    <source>
        <dbReference type="EMBL" id="SVA95970.1"/>
    </source>
</evidence>
<dbReference type="Pfam" id="PF01842">
    <property type="entry name" value="ACT"/>
    <property type="match status" value="1"/>
</dbReference>
<dbReference type="NCBIfam" id="NF004976">
    <property type="entry name" value="PRK06349.1"/>
    <property type="match status" value="1"/>
</dbReference>
<sequence>MKKNVNIAIVGLGQIGNFLLNELNLKKKEIETKTGKRINIAAISAKNINKKRKFKINKKIFFKKPLEIFKKVNIDIIIEAIGLSDGISKKVVETALKNKIHVITPNKALISKHGDYLAKLAEKNKVNLEFEASVAGGIPIVRTLKESLATNNFDKVVGILNGTCNYILSEMESSKDSFVNVLKKAQNLGYAEPSNPKLDLNGYDALAKVKILSSLAFNKKISKNNCLMEGIEGIELKDIEIAKQLNLRIKLLGITEIINNRLFERVHPCLVGKDTYLGNINGVMNAVILNSKPVGETVLQGEGAGPGPTSSALLSDLLSILRGNIKYPFGISGVKRKDIKSYNKDNYFNSLYLRFEVKDKPGVLSDITNRLAKYKISVKRIIQTPDKRNKKATIVIITHKSKEISANTCLSIFKKNKNIFKKPTLIRLFG</sequence>
<dbReference type="SUPFAM" id="SSF55347">
    <property type="entry name" value="Glyceraldehyde-3-phosphate dehydrogenase-like, C-terminal domain"/>
    <property type="match status" value="1"/>
</dbReference>
<comment type="pathway">
    <text evidence="2">Amino-acid biosynthesis; L-methionine biosynthesis via de novo pathway; L-homoserine from L-aspartate: step 3/3.</text>
</comment>
<dbReference type="GO" id="GO:0050661">
    <property type="term" value="F:NADP binding"/>
    <property type="evidence" value="ECO:0007669"/>
    <property type="project" value="InterPro"/>
</dbReference>
<dbReference type="EC" id="1.1.1.3" evidence="4"/>
<keyword evidence="10" id="KW-0486">Methionine biosynthesis</keyword>
<dbReference type="GO" id="GO:0009086">
    <property type="term" value="P:methionine biosynthetic process"/>
    <property type="evidence" value="ECO:0007669"/>
    <property type="project" value="UniProtKB-KW"/>
</dbReference>
<dbReference type="CDD" id="cd04881">
    <property type="entry name" value="ACT_HSDH-Hom"/>
    <property type="match status" value="1"/>
</dbReference>
<name>A0A382A389_9ZZZZ</name>
<dbReference type="GO" id="GO:0004412">
    <property type="term" value="F:homoserine dehydrogenase activity"/>
    <property type="evidence" value="ECO:0007669"/>
    <property type="project" value="UniProtKB-EC"/>
</dbReference>
<dbReference type="PROSITE" id="PS51671">
    <property type="entry name" value="ACT"/>
    <property type="match status" value="1"/>
</dbReference>
<keyword evidence="9" id="KW-0560">Oxidoreductase</keyword>
<dbReference type="UniPathway" id="UPA00050">
    <property type="reaction ID" value="UER00063"/>
</dbReference>
<dbReference type="PANTHER" id="PTHR43331:SF1">
    <property type="entry name" value="HOMOSERINE DEHYDROGENASE"/>
    <property type="match status" value="1"/>
</dbReference>
<dbReference type="GO" id="GO:0009088">
    <property type="term" value="P:threonine biosynthetic process"/>
    <property type="evidence" value="ECO:0007669"/>
    <property type="project" value="UniProtKB-UniPathway"/>
</dbReference>
<dbReference type="Gene3D" id="3.40.50.720">
    <property type="entry name" value="NAD(P)-binding Rossmann-like Domain"/>
    <property type="match status" value="1"/>
</dbReference>
<evidence type="ECO:0000256" key="2">
    <source>
        <dbReference type="ARBA" id="ARBA00005062"/>
    </source>
</evidence>
<evidence type="ECO:0000256" key="7">
    <source>
        <dbReference type="ARBA" id="ARBA00022697"/>
    </source>
</evidence>
<dbReference type="Gene3D" id="3.30.70.260">
    <property type="match status" value="1"/>
</dbReference>
<dbReference type="InterPro" id="IPR002912">
    <property type="entry name" value="ACT_dom"/>
</dbReference>
<dbReference type="PROSITE" id="PS01042">
    <property type="entry name" value="HOMOSER_DHGENASE"/>
    <property type="match status" value="1"/>
</dbReference>